<evidence type="ECO:0000256" key="1">
    <source>
        <dbReference type="SAM" id="Phobius"/>
    </source>
</evidence>
<sequence length="60" mass="6426">MTEAHRNLLAGAVTLMVGLGLWRFAGGVELPVVDLSKVGVVLMYVGGAEVLLGLYRTVRR</sequence>
<name>A0ABN1NQZ0_9ACTN</name>
<evidence type="ECO:0000313" key="3">
    <source>
        <dbReference type="Proteomes" id="UP001501005"/>
    </source>
</evidence>
<organism evidence="2 3">
    <name type="scientific">Streptomyces thermoalcalitolerans</name>
    <dbReference type="NCBI Taxonomy" id="65605"/>
    <lineage>
        <taxon>Bacteria</taxon>
        <taxon>Bacillati</taxon>
        <taxon>Actinomycetota</taxon>
        <taxon>Actinomycetes</taxon>
        <taxon>Kitasatosporales</taxon>
        <taxon>Streptomycetaceae</taxon>
        <taxon>Streptomyces</taxon>
    </lineage>
</organism>
<dbReference type="RefSeq" id="WP_344049968.1">
    <property type="nucleotide sequence ID" value="NZ_BAAAHG010000021.1"/>
</dbReference>
<feature type="transmembrane region" description="Helical" evidence="1">
    <location>
        <begin position="7"/>
        <end position="25"/>
    </location>
</feature>
<protein>
    <submittedName>
        <fullName evidence="2">DUF5708 family protein</fullName>
    </submittedName>
</protein>
<feature type="transmembrane region" description="Helical" evidence="1">
    <location>
        <begin position="37"/>
        <end position="55"/>
    </location>
</feature>
<keyword evidence="1" id="KW-0472">Membrane</keyword>
<reference evidence="2 3" key="1">
    <citation type="journal article" date="2019" name="Int. J. Syst. Evol. Microbiol.">
        <title>The Global Catalogue of Microorganisms (GCM) 10K type strain sequencing project: providing services to taxonomists for standard genome sequencing and annotation.</title>
        <authorList>
            <consortium name="The Broad Institute Genomics Platform"/>
            <consortium name="The Broad Institute Genome Sequencing Center for Infectious Disease"/>
            <person name="Wu L."/>
            <person name="Ma J."/>
        </authorList>
    </citation>
    <scope>NUCLEOTIDE SEQUENCE [LARGE SCALE GENOMIC DNA]</scope>
    <source>
        <strain evidence="2 3">JCM 10673</strain>
    </source>
</reference>
<dbReference type="Proteomes" id="UP001501005">
    <property type="component" value="Unassembled WGS sequence"/>
</dbReference>
<gene>
    <name evidence="2" type="ORF">GCM10009549_29560</name>
</gene>
<evidence type="ECO:0000313" key="2">
    <source>
        <dbReference type="EMBL" id="GAA0914785.1"/>
    </source>
</evidence>
<dbReference type="EMBL" id="BAAAHG010000021">
    <property type="protein sequence ID" value="GAA0914785.1"/>
    <property type="molecule type" value="Genomic_DNA"/>
</dbReference>
<keyword evidence="1" id="KW-0812">Transmembrane</keyword>
<proteinExistence type="predicted"/>
<keyword evidence="1" id="KW-1133">Transmembrane helix</keyword>
<dbReference type="Pfam" id="PF18969">
    <property type="entry name" value="DUF5708"/>
    <property type="match status" value="1"/>
</dbReference>
<keyword evidence="3" id="KW-1185">Reference proteome</keyword>
<dbReference type="InterPro" id="IPR043762">
    <property type="entry name" value="DUF5708"/>
</dbReference>
<accession>A0ABN1NQZ0</accession>
<comment type="caution">
    <text evidence="2">The sequence shown here is derived from an EMBL/GenBank/DDBJ whole genome shotgun (WGS) entry which is preliminary data.</text>
</comment>